<dbReference type="FunFam" id="3.90.226.10:FF:000002">
    <property type="entry name" value="ATP-dependent Clp protease proteolytic subunit"/>
    <property type="match status" value="1"/>
</dbReference>
<evidence type="ECO:0000313" key="5">
    <source>
        <dbReference type="Proteomes" id="UP000244201"/>
    </source>
</evidence>
<dbReference type="InterPro" id="IPR001907">
    <property type="entry name" value="ClpP"/>
</dbReference>
<dbReference type="GO" id="GO:0004176">
    <property type="term" value="F:ATP-dependent peptidase activity"/>
    <property type="evidence" value="ECO:0007669"/>
    <property type="project" value="InterPro"/>
</dbReference>
<comment type="caution">
    <text evidence="2">Lacks conserved residue(s) required for the propagation of feature annotation.</text>
</comment>
<dbReference type="AlphaFoldDB" id="A0A2R4SXW7"/>
<dbReference type="GeneID" id="55654733"/>
<dbReference type="NCBIfam" id="NF009205">
    <property type="entry name" value="PRK12553.1"/>
    <property type="match status" value="1"/>
</dbReference>
<dbReference type="Proteomes" id="UP000244201">
    <property type="component" value="Chromosome"/>
</dbReference>
<comment type="subunit">
    <text evidence="2">Fourteen ClpP subunits assemble into 2 heptameric rings which stack back to back to give a disk-like structure with a central cavity, resembling the structure of eukaryotic proteasomes.</text>
</comment>
<dbReference type="RefSeq" id="WP_108147430.1">
    <property type="nucleotide sequence ID" value="NZ_CP026304.1"/>
</dbReference>
<evidence type="ECO:0000256" key="3">
    <source>
        <dbReference type="RuleBase" id="RU003567"/>
    </source>
</evidence>
<comment type="function">
    <text evidence="2">Cleaves peptides in various proteins in a process that requires ATP hydrolysis. Has a chymotrypsin-like activity. Plays a major role in the degradation of misfolded proteins.</text>
</comment>
<organism evidence="4 5">
    <name type="scientific">Streptomyces lunaelactis</name>
    <dbReference type="NCBI Taxonomy" id="1535768"/>
    <lineage>
        <taxon>Bacteria</taxon>
        <taxon>Bacillati</taxon>
        <taxon>Actinomycetota</taxon>
        <taxon>Actinomycetes</taxon>
        <taxon>Kitasatosporales</taxon>
        <taxon>Streptomycetaceae</taxon>
        <taxon>Streptomyces</taxon>
    </lineage>
</organism>
<comment type="catalytic activity">
    <reaction evidence="2">
        <text>Hydrolysis of proteins to small peptides in the presence of ATP and magnesium. alpha-casein is the usual test substrate. In the absence of ATP, only oligopeptides shorter than five residues are hydrolyzed (such as succinyl-Leu-Tyr-|-NHMec, and Leu-Tyr-Leu-|-Tyr-Trp, in which cleavage of the -Tyr-|-Leu- and -Tyr-|-Trp bonds also occurs).</text>
        <dbReference type="EC" id="3.4.21.92"/>
    </reaction>
</comment>
<dbReference type="GO" id="GO:0009368">
    <property type="term" value="C:endopeptidase Clp complex"/>
    <property type="evidence" value="ECO:0007669"/>
    <property type="project" value="TreeGrafter"/>
</dbReference>
<keyword evidence="2" id="KW-0720">Serine protease</keyword>
<dbReference type="Gene3D" id="3.90.226.10">
    <property type="entry name" value="2-enoyl-CoA Hydratase, Chain A, domain 1"/>
    <property type="match status" value="1"/>
</dbReference>
<sequence>MNRPDARYVLPQFTERTSSGTRTLDPYSRLLEERIIFLGTAVDDTSANDVIAQFLHLEYAAPDRDISLYINSPGGSPSAMSAIYDTMQVVTCDIETTCLGQAASTAALLLAAGAPGKRMALPGARIVVQQPAFEEPLRGRPSDLEIHAQELLRLRAQLTDMFVRHTGQTPERVTEDLERDKIFDAEDAKSYGLVDHVIKNRKTSLISPGSR</sequence>
<dbReference type="InterPro" id="IPR023562">
    <property type="entry name" value="ClpP/TepA"/>
</dbReference>
<dbReference type="EMBL" id="CP026304">
    <property type="protein sequence ID" value="AVZ71740.1"/>
    <property type="molecule type" value="Genomic_DNA"/>
</dbReference>
<evidence type="ECO:0000256" key="1">
    <source>
        <dbReference type="ARBA" id="ARBA00007039"/>
    </source>
</evidence>
<dbReference type="PANTHER" id="PTHR10381">
    <property type="entry name" value="ATP-DEPENDENT CLP PROTEASE PROTEOLYTIC SUBUNIT"/>
    <property type="match status" value="1"/>
</dbReference>
<comment type="subcellular location">
    <subcellularLocation>
        <location evidence="2">Cytoplasm</location>
    </subcellularLocation>
</comment>
<dbReference type="OrthoDB" id="9802800at2"/>
<reference evidence="4 5" key="1">
    <citation type="submission" date="2018-01" db="EMBL/GenBank/DDBJ databases">
        <title>Complete genome sequence of Streptomyces lunaelactis MM109T, a Ferroverdin A producer isolated from cave moonmilk deposits.</title>
        <authorList>
            <person name="Naome A."/>
            <person name="Martinet L."/>
            <person name="Maciejewska M."/>
            <person name="Anderssen S."/>
            <person name="Adam D."/>
            <person name="Tenconi E."/>
            <person name="Deflandre B."/>
            <person name="Arguelles-Arias A."/>
            <person name="Calusinska M."/>
            <person name="Copieters W."/>
            <person name="Karim L."/>
            <person name="Hanikenne M."/>
            <person name="Baurain D."/>
            <person name="van Wezel G."/>
            <person name="Smargiasso N."/>
            <person name="de Pauw E."/>
            <person name="Delfosse P."/>
            <person name="Rigali S."/>
        </authorList>
    </citation>
    <scope>NUCLEOTIDE SEQUENCE [LARGE SCALE GENOMIC DNA]</scope>
    <source>
        <strain evidence="4 5">MM109</strain>
    </source>
</reference>
<comment type="similarity">
    <text evidence="1 2 3">Belongs to the peptidase S14 family.</text>
</comment>
<name>A0A2R4SXW7_9ACTN</name>
<evidence type="ECO:0000256" key="2">
    <source>
        <dbReference type="HAMAP-Rule" id="MF_00444"/>
    </source>
</evidence>
<dbReference type="EC" id="3.4.21.92" evidence="2"/>
<proteinExistence type="inferred from homology"/>
<keyword evidence="2" id="KW-0378">Hydrolase</keyword>
<dbReference type="InterPro" id="IPR029045">
    <property type="entry name" value="ClpP/crotonase-like_dom_sf"/>
</dbReference>
<dbReference type="SUPFAM" id="SSF52096">
    <property type="entry name" value="ClpP/crotonase"/>
    <property type="match status" value="1"/>
</dbReference>
<dbReference type="GO" id="GO:0005737">
    <property type="term" value="C:cytoplasm"/>
    <property type="evidence" value="ECO:0007669"/>
    <property type="project" value="UniProtKB-SubCell"/>
</dbReference>
<feature type="active site" description="Nucleophile" evidence="2">
    <location>
        <position position="104"/>
    </location>
</feature>
<keyword evidence="2 4" id="KW-0645">Protease</keyword>
<dbReference type="CDD" id="cd07017">
    <property type="entry name" value="S14_ClpP_2"/>
    <property type="match status" value="1"/>
</dbReference>
<dbReference type="NCBIfam" id="NF001368">
    <property type="entry name" value="PRK00277.1"/>
    <property type="match status" value="1"/>
</dbReference>
<dbReference type="PRINTS" id="PR00127">
    <property type="entry name" value="CLPPROTEASEP"/>
</dbReference>
<evidence type="ECO:0000313" key="4">
    <source>
        <dbReference type="EMBL" id="AVZ71740.1"/>
    </source>
</evidence>
<dbReference type="PANTHER" id="PTHR10381:SF26">
    <property type="entry name" value="ATP-DEPENDENT CLP PROTEASE PROTEOLYTIC SUBUNIT-LIKE-RELATED"/>
    <property type="match status" value="1"/>
</dbReference>
<dbReference type="GO" id="GO:0006515">
    <property type="term" value="P:protein quality control for misfolded or incompletely synthesized proteins"/>
    <property type="evidence" value="ECO:0007669"/>
    <property type="project" value="TreeGrafter"/>
</dbReference>
<dbReference type="KEGG" id="slk:SLUN_05575"/>
<dbReference type="GO" id="GO:0051117">
    <property type="term" value="F:ATPase binding"/>
    <property type="evidence" value="ECO:0007669"/>
    <property type="project" value="TreeGrafter"/>
</dbReference>
<accession>A0A2R4SXW7</accession>
<dbReference type="GO" id="GO:0004252">
    <property type="term" value="F:serine-type endopeptidase activity"/>
    <property type="evidence" value="ECO:0007669"/>
    <property type="project" value="UniProtKB-UniRule"/>
</dbReference>
<dbReference type="Pfam" id="PF00574">
    <property type="entry name" value="CLP_protease"/>
    <property type="match status" value="1"/>
</dbReference>
<keyword evidence="2" id="KW-0963">Cytoplasm</keyword>
<dbReference type="HAMAP" id="MF_00444">
    <property type="entry name" value="ClpP"/>
    <property type="match status" value="1"/>
</dbReference>
<gene>
    <name evidence="2" type="primary">clpP</name>
    <name evidence="4" type="ORF">SLUN_05575</name>
</gene>
<keyword evidence="5" id="KW-1185">Reference proteome</keyword>
<protein>
    <recommendedName>
        <fullName evidence="2 3">ATP-dependent Clp protease proteolytic subunit</fullName>
        <ecNumber evidence="2">3.4.21.92</ecNumber>
    </recommendedName>
    <alternativeName>
        <fullName evidence="2">Endopeptidase Clp</fullName>
    </alternativeName>
</protein>